<evidence type="ECO:0000313" key="2">
    <source>
        <dbReference type="WBParaSite" id="PTRK_0000576900.1"/>
    </source>
</evidence>
<dbReference type="Proteomes" id="UP000038045">
    <property type="component" value="Unplaced"/>
</dbReference>
<sequence>MTALGYYIQPHRCDYRHDPCAAAIHGTAGVQRADWYPEELDACRRLARSTSATRYVHERLQTPQTSVWHCGGVFPAGTTGGNSAAGLHQWRFAWLSDGRLFHSLVSGTGAGGRLAAFDHQQPDHLRRHYSTGDSAGNSWCTGTAWQPVFLPVQLNQNSVSAADGRACCGARCGHAADVCAI</sequence>
<protein>
    <submittedName>
        <fullName evidence="2">Sialidase domain-containing protein</fullName>
    </submittedName>
</protein>
<keyword evidence="1" id="KW-1185">Reference proteome</keyword>
<proteinExistence type="predicted"/>
<name>A0A0N4ZDW3_PARTI</name>
<dbReference type="AlphaFoldDB" id="A0A0N4ZDW3"/>
<evidence type="ECO:0000313" key="1">
    <source>
        <dbReference type="Proteomes" id="UP000038045"/>
    </source>
</evidence>
<dbReference type="WBParaSite" id="PTRK_0000576900.1">
    <property type="protein sequence ID" value="PTRK_0000576900.1"/>
    <property type="gene ID" value="PTRK_0000576900"/>
</dbReference>
<reference evidence="2" key="1">
    <citation type="submission" date="2017-02" db="UniProtKB">
        <authorList>
            <consortium name="WormBaseParasite"/>
        </authorList>
    </citation>
    <scope>IDENTIFICATION</scope>
</reference>
<accession>A0A0N4ZDW3</accession>
<organism evidence="1 2">
    <name type="scientific">Parastrongyloides trichosuri</name>
    <name type="common">Possum-specific nematode worm</name>
    <dbReference type="NCBI Taxonomy" id="131310"/>
    <lineage>
        <taxon>Eukaryota</taxon>
        <taxon>Metazoa</taxon>
        <taxon>Ecdysozoa</taxon>
        <taxon>Nematoda</taxon>
        <taxon>Chromadorea</taxon>
        <taxon>Rhabditida</taxon>
        <taxon>Tylenchina</taxon>
        <taxon>Panagrolaimomorpha</taxon>
        <taxon>Strongyloidoidea</taxon>
        <taxon>Strongyloididae</taxon>
        <taxon>Parastrongyloides</taxon>
    </lineage>
</organism>